<feature type="domain" description="ILCR1 Ig-like" evidence="1">
    <location>
        <begin position="14"/>
        <end position="127"/>
    </location>
</feature>
<keyword evidence="3" id="KW-1185">Reference proteome</keyword>
<organism evidence="2 3">
    <name type="scientific">Elysia crispata</name>
    <name type="common">lettuce slug</name>
    <dbReference type="NCBI Taxonomy" id="231223"/>
    <lineage>
        <taxon>Eukaryota</taxon>
        <taxon>Metazoa</taxon>
        <taxon>Spiralia</taxon>
        <taxon>Lophotrochozoa</taxon>
        <taxon>Mollusca</taxon>
        <taxon>Gastropoda</taxon>
        <taxon>Heterobranchia</taxon>
        <taxon>Euthyneura</taxon>
        <taxon>Panpulmonata</taxon>
        <taxon>Sacoglossa</taxon>
        <taxon>Placobranchoidea</taxon>
        <taxon>Plakobranchidae</taxon>
        <taxon>Elysia</taxon>
    </lineage>
</organism>
<dbReference type="EMBL" id="JAWDGP010003848">
    <property type="protein sequence ID" value="KAK3770397.1"/>
    <property type="molecule type" value="Genomic_DNA"/>
</dbReference>
<dbReference type="Pfam" id="PF23608">
    <property type="entry name" value="Ig_ILCR1"/>
    <property type="match status" value="1"/>
</dbReference>
<evidence type="ECO:0000259" key="1">
    <source>
        <dbReference type="Pfam" id="PF23608"/>
    </source>
</evidence>
<accession>A0AAE0ZL11</accession>
<dbReference type="InterPro" id="IPR057066">
    <property type="entry name" value="Ig_ILCR1"/>
</dbReference>
<name>A0AAE0ZL11_9GAST</name>
<proteinExistence type="predicted"/>
<comment type="caution">
    <text evidence="2">The sequence shown here is derived from an EMBL/GenBank/DDBJ whole genome shotgun (WGS) entry which is preliminary data.</text>
</comment>
<dbReference type="AlphaFoldDB" id="A0AAE0ZL11"/>
<evidence type="ECO:0000313" key="3">
    <source>
        <dbReference type="Proteomes" id="UP001283361"/>
    </source>
</evidence>
<sequence length="143" mass="16568">MRSGSVNYTEPGKWRPLLSLNKSVLKEGAIELWIHHAPSHFNLTEFDVILLKRSHSRYKAFKKTTYIAPRDSQRHKGLVTFTNLTDDEYKIVVRAIDPFPDQDGKCLCWVKVTQGKSCEMSCPSRSTDWFKVSHDSECFIFNQ</sequence>
<reference evidence="2" key="1">
    <citation type="journal article" date="2023" name="G3 (Bethesda)">
        <title>A reference genome for the long-term kleptoplast-retaining sea slug Elysia crispata morphotype clarki.</title>
        <authorList>
            <person name="Eastman K.E."/>
            <person name="Pendleton A.L."/>
            <person name="Shaikh M.A."/>
            <person name="Suttiyut T."/>
            <person name="Ogas R."/>
            <person name="Tomko P."/>
            <person name="Gavelis G."/>
            <person name="Widhalm J.R."/>
            <person name="Wisecaver J.H."/>
        </authorList>
    </citation>
    <scope>NUCLEOTIDE SEQUENCE</scope>
    <source>
        <strain evidence="2">ECLA1</strain>
    </source>
</reference>
<gene>
    <name evidence="2" type="ORF">RRG08_005100</name>
</gene>
<dbReference type="Proteomes" id="UP001283361">
    <property type="component" value="Unassembled WGS sequence"/>
</dbReference>
<evidence type="ECO:0000313" key="2">
    <source>
        <dbReference type="EMBL" id="KAK3770397.1"/>
    </source>
</evidence>
<protein>
    <recommendedName>
        <fullName evidence="1">ILCR1 Ig-like domain-containing protein</fullName>
    </recommendedName>
</protein>